<gene>
    <name evidence="3" type="primary">fimD_17</name>
    <name evidence="3" type="ORF">NCTC12965_04369</name>
</gene>
<dbReference type="Gene3D" id="2.60.40.2070">
    <property type="match status" value="1"/>
</dbReference>
<dbReference type="PANTHER" id="PTHR30451">
    <property type="entry name" value="OUTER MEMBRANE USHER PROTEIN"/>
    <property type="match status" value="1"/>
</dbReference>
<dbReference type="Gene3D" id="2.60.40.3110">
    <property type="match status" value="1"/>
</dbReference>
<dbReference type="InterPro" id="IPR043142">
    <property type="entry name" value="PapC-like_C_sf"/>
</dbReference>
<sequence>MTVSQHGNVIYQTYVPPGPFKLTDVYQASSGGDLTITIVEADGSQRTSTQAYSALPIMQRPGKMNFELAAGRYRSGGMTEGNQQPTFGMGTLIYGLPYNITLYGGGLLASNYQASVLGTSFSLGYLGAVSADMTLSRAFLPGEDRPARGSSYRLKYSKSMLATGTSVDLTAYRYSTDSYYSFSDVNSMGFRLNDDIIPWARERRRSTWQMQLSQQLSSWGSLYFSAVRDSYWGNSHVNTSLSSGFSGNLAGIGYSLSYSIDRIKGDGDWPENRQVALNVQLPLSLLGGSDAFGNAYASYNTSRDNDGKTSHQGGISGSILEGRFNYNVMQGGGQGQANSGSASLGYQGGNGNLNLGYNYSDSSRSVNFGLAGGVLAHPYGVTLSQTMGDSVALVRAPGVADLKVSGRTQTNRWGYAVVPYLSNYQSNTISVDPSSLEEGTDVNNTSVNVYPTGGAVVLANYHTRIGQQVLMTLIYHGKPVPFGAMASLQGDEDSASIVGDGGQVYLNGLPENGEIQVKWGNGSHSQCKVAFKLGEPVVLNIDAGFTPMKQITAHCE</sequence>
<evidence type="ECO:0000313" key="3">
    <source>
        <dbReference type="EMBL" id="VTR39404.1"/>
    </source>
</evidence>
<dbReference type="Pfam" id="PF13953">
    <property type="entry name" value="PapC_C"/>
    <property type="match status" value="1"/>
</dbReference>
<dbReference type="InterPro" id="IPR025949">
    <property type="entry name" value="PapC-like_C"/>
</dbReference>
<dbReference type="GO" id="GO:0009297">
    <property type="term" value="P:pilus assembly"/>
    <property type="evidence" value="ECO:0007669"/>
    <property type="project" value="InterPro"/>
</dbReference>
<keyword evidence="1" id="KW-0812">Transmembrane</keyword>
<evidence type="ECO:0000256" key="1">
    <source>
        <dbReference type="RuleBase" id="RU003884"/>
    </source>
</evidence>
<reference evidence="3" key="1">
    <citation type="submission" date="2019-05" db="EMBL/GenBank/DDBJ databases">
        <authorList>
            <consortium name="Pathogen Informatics"/>
        </authorList>
    </citation>
    <scope>NUCLEOTIDE SEQUENCE [LARGE SCALE GENOMIC DNA]</scope>
    <source>
        <strain evidence="3">NCTC12965</strain>
    </source>
</reference>
<dbReference type="InterPro" id="IPR042186">
    <property type="entry name" value="FimD_plug_dom"/>
</dbReference>
<dbReference type="Pfam" id="PF00577">
    <property type="entry name" value="Usher"/>
    <property type="match status" value="1"/>
</dbReference>
<comment type="similarity">
    <text evidence="1">Belongs to the fimbrial export usher family.</text>
</comment>
<name>A0A4U9V8Q7_SERFO</name>
<keyword evidence="1" id="KW-1029">Fimbrium biogenesis</keyword>
<dbReference type="PANTHER" id="PTHR30451:SF21">
    <property type="entry name" value="FIMBRIAL USHER DOMAIN-CONTAINING PROTEIN YDET-RELATED"/>
    <property type="match status" value="1"/>
</dbReference>
<dbReference type="InterPro" id="IPR018030">
    <property type="entry name" value="Fimbrial_membr_usher_CS"/>
</dbReference>
<organism evidence="3">
    <name type="scientific">Serratia fonticola</name>
    <dbReference type="NCBI Taxonomy" id="47917"/>
    <lineage>
        <taxon>Bacteria</taxon>
        <taxon>Pseudomonadati</taxon>
        <taxon>Pseudomonadota</taxon>
        <taxon>Gammaproteobacteria</taxon>
        <taxon>Enterobacterales</taxon>
        <taxon>Yersiniaceae</taxon>
        <taxon>Serratia</taxon>
    </lineage>
</organism>
<dbReference type="Gene3D" id="2.60.40.2610">
    <property type="entry name" value="Outer membrane usher protein FimD, plug domain"/>
    <property type="match status" value="1"/>
</dbReference>
<dbReference type="InterPro" id="IPR000015">
    <property type="entry name" value="Fimb_usher"/>
</dbReference>
<accession>A0A4U9V8Q7</accession>
<dbReference type="GO" id="GO:0015473">
    <property type="term" value="F:fimbrial usher porin activity"/>
    <property type="evidence" value="ECO:0007669"/>
    <property type="project" value="InterPro"/>
</dbReference>
<proteinExistence type="inferred from homology"/>
<keyword evidence="1" id="KW-0472">Membrane</keyword>
<keyword evidence="1" id="KW-0813">Transport</keyword>
<dbReference type="AlphaFoldDB" id="A0A4U9V8Q7"/>
<comment type="subcellular location">
    <subcellularLocation>
        <location evidence="1">Cell outer membrane</location>
        <topology evidence="1">Multi-pass membrane protein</topology>
    </subcellularLocation>
</comment>
<dbReference type="EMBL" id="CABEEZ010000096">
    <property type="protein sequence ID" value="VTR39404.1"/>
    <property type="molecule type" value="Genomic_DNA"/>
</dbReference>
<protein>
    <submittedName>
        <fullName evidence="3">Outer membrane usher protein fimD</fullName>
    </submittedName>
</protein>
<keyword evidence="1" id="KW-0998">Cell outer membrane</keyword>
<dbReference type="GO" id="GO:0009279">
    <property type="term" value="C:cell outer membrane"/>
    <property type="evidence" value="ECO:0007669"/>
    <property type="project" value="UniProtKB-SubCell"/>
</dbReference>
<feature type="domain" description="PapC-like C-terminal" evidence="2">
    <location>
        <begin position="470"/>
        <end position="534"/>
    </location>
</feature>
<dbReference type="PROSITE" id="PS01151">
    <property type="entry name" value="FIMBRIAL_USHER"/>
    <property type="match status" value="1"/>
</dbReference>
<evidence type="ECO:0000259" key="2">
    <source>
        <dbReference type="Pfam" id="PF13953"/>
    </source>
</evidence>